<reference evidence="1" key="1">
    <citation type="submission" date="2014-09" db="EMBL/GenBank/DDBJ databases">
        <authorList>
            <person name="Magalhaes I.L.F."/>
            <person name="Oliveira U."/>
            <person name="Santos F.R."/>
            <person name="Vidigal T.H.D.A."/>
            <person name="Brescovit A.D."/>
            <person name="Santos A.J."/>
        </authorList>
    </citation>
    <scope>NUCLEOTIDE SEQUENCE</scope>
    <source>
        <tissue evidence="1">Shoot tissue taken approximately 20 cm above the soil surface</tissue>
    </source>
</reference>
<dbReference type="EMBL" id="GBRH01174770">
    <property type="protein sequence ID" value="JAE23126.1"/>
    <property type="molecule type" value="Transcribed_RNA"/>
</dbReference>
<sequence length="37" mass="4222">MRTRRQVGAVLVPRSRRSIKLSSVRLSEVVLVRESEA</sequence>
<reference evidence="1" key="2">
    <citation type="journal article" date="2015" name="Data Brief">
        <title>Shoot transcriptome of the giant reed, Arundo donax.</title>
        <authorList>
            <person name="Barrero R.A."/>
            <person name="Guerrero F.D."/>
            <person name="Moolhuijzen P."/>
            <person name="Goolsby J.A."/>
            <person name="Tidwell J."/>
            <person name="Bellgard S.E."/>
            <person name="Bellgard M.I."/>
        </authorList>
    </citation>
    <scope>NUCLEOTIDE SEQUENCE</scope>
    <source>
        <tissue evidence="1">Shoot tissue taken approximately 20 cm above the soil surface</tissue>
    </source>
</reference>
<proteinExistence type="predicted"/>
<name>A0A0A9GKT4_ARUDO</name>
<accession>A0A0A9GKT4</accession>
<evidence type="ECO:0000313" key="1">
    <source>
        <dbReference type="EMBL" id="JAE23126.1"/>
    </source>
</evidence>
<protein>
    <submittedName>
        <fullName evidence="1">Uncharacterized protein</fullName>
    </submittedName>
</protein>
<dbReference type="AlphaFoldDB" id="A0A0A9GKT4"/>
<organism evidence="1">
    <name type="scientific">Arundo donax</name>
    <name type="common">Giant reed</name>
    <name type="synonym">Donax arundinaceus</name>
    <dbReference type="NCBI Taxonomy" id="35708"/>
    <lineage>
        <taxon>Eukaryota</taxon>
        <taxon>Viridiplantae</taxon>
        <taxon>Streptophyta</taxon>
        <taxon>Embryophyta</taxon>
        <taxon>Tracheophyta</taxon>
        <taxon>Spermatophyta</taxon>
        <taxon>Magnoliopsida</taxon>
        <taxon>Liliopsida</taxon>
        <taxon>Poales</taxon>
        <taxon>Poaceae</taxon>
        <taxon>PACMAD clade</taxon>
        <taxon>Arundinoideae</taxon>
        <taxon>Arundineae</taxon>
        <taxon>Arundo</taxon>
    </lineage>
</organism>